<keyword evidence="6" id="KW-0999">Mitochondrion inner membrane</keyword>
<keyword evidence="3 10" id="KW-0813">Transport</keyword>
<evidence type="ECO:0000256" key="1">
    <source>
        <dbReference type="ARBA" id="ARBA00004141"/>
    </source>
</evidence>
<evidence type="ECO:0000256" key="8">
    <source>
        <dbReference type="ARBA" id="ARBA00023136"/>
    </source>
</evidence>
<dbReference type="Proteomes" id="UP000490939">
    <property type="component" value="Unassembled WGS sequence"/>
</dbReference>
<accession>A0A8H3Z690</accession>
<evidence type="ECO:0000313" key="12">
    <source>
        <dbReference type="EMBL" id="KAE9981146.1"/>
    </source>
</evidence>
<organism evidence="12 13">
    <name type="scientific">Venturia inaequalis</name>
    <name type="common">Apple scab fungus</name>
    <dbReference type="NCBI Taxonomy" id="5025"/>
    <lineage>
        <taxon>Eukaryota</taxon>
        <taxon>Fungi</taxon>
        <taxon>Dikarya</taxon>
        <taxon>Ascomycota</taxon>
        <taxon>Pezizomycotina</taxon>
        <taxon>Dothideomycetes</taxon>
        <taxon>Pleosporomycetidae</taxon>
        <taxon>Venturiales</taxon>
        <taxon>Venturiaceae</taxon>
        <taxon>Venturia</taxon>
    </lineage>
</organism>
<dbReference type="Proteomes" id="UP000447873">
    <property type="component" value="Unassembled WGS sequence"/>
</dbReference>
<proteinExistence type="inferred from homology"/>
<dbReference type="SUPFAM" id="SSF103506">
    <property type="entry name" value="Mitochondrial carrier"/>
    <property type="match status" value="1"/>
</dbReference>
<dbReference type="InterPro" id="IPR023395">
    <property type="entry name" value="MCP_dom_sf"/>
</dbReference>
<comment type="subcellular location">
    <subcellularLocation>
        <location evidence="1">Membrane</location>
        <topology evidence="1">Multi-pass membrane protein</topology>
    </subcellularLocation>
</comment>
<name>A0A8H3Z690_VENIN</name>
<comment type="similarity">
    <text evidence="2 10">Belongs to the mitochondrial carrier (TC 2.A.29) family.</text>
</comment>
<keyword evidence="14" id="KW-1185">Reference proteome</keyword>
<evidence type="ECO:0000256" key="5">
    <source>
        <dbReference type="ARBA" id="ARBA00022737"/>
    </source>
</evidence>
<evidence type="ECO:0000256" key="2">
    <source>
        <dbReference type="ARBA" id="ARBA00006375"/>
    </source>
</evidence>
<evidence type="ECO:0000313" key="11">
    <source>
        <dbReference type="EMBL" id="KAE9980316.1"/>
    </source>
</evidence>
<protein>
    <submittedName>
        <fullName evidence="12">Uncharacterized protein</fullName>
    </submittedName>
</protein>
<dbReference type="PROSITE" id="PS50920">
    <property type="entry name" value="SOLCAR"/>
    <property type="match status" value="1"/>
</dbReference>
<comment type="caution">
    <text evidence="12">The sequence shown here is derived from an EMBL/GenBank/DDBJ whole genome shotgun (WGS) entry which is preliminary data.</text>
</comment>
<evidence type="ECO:0000313" key="13">
    <source>
        <dbReference type="Proteomes" id="UP000447873"/>
    </source>
</evidence>
<reference evidence="12 13" key="1">
    <citation type="submission" date="2018-12" db="EMBL/GenBank/DDBJ databases">
        <title>Venturia inaequalis Genome Resource.</title>
        <authorList>
            <person name="Lichtner F.J."/>
        </authorList>
    </citation>
    <scope>NUCLEOTIDE SEQUENCE [LARGE SCALE GENOMIC DNA]</scope>
    <source>
        <strain evidence="12 13">120213</strain>
        <strain evidence="11 14">DMI_063113</strain>
    </source>
</reference>
<keyword evidence="4 9" id="KW-0812">Transmembrane</keyword>
<gene>
    <name evidence="11" type="ORF">EG327_006627</name>
    <name evidence="12" type="ORF">EG328_011821</name>
</gene>
<evidence type="ECO:0000256" key="7">
    <source>
        <dbReference type="ARBA" id="ARBA00022989"/>
    </source>
</evidence>
<keyword evidence="8 9" id="KW-0472">Membrane</keyword>
<evidence type="ECO:0000313" key="14">
    <source>
        <dbReference type="Proteomes" id="UP000490939"/>
    </source>
</evidence>
<evidence type="ECO:0000256" key="10">
    <source>
        <dbReference type="RuleBase" id="RU000488"/>
    </source>
</evidence>
<dbReference type="Pfam" id="PF00153">
    <property type="entry name" value="Mito_carr"/>
    <property type="match status" value="1"/>
</dbReference>
<dbReference type="PANTHER" id="PTHR45939:SF1">
    <property type="entry name" value="MITOCHONDRIAL THIAMINE PYROPHOSPHATE CARRIER 1-RELATED"/>
    <property type="match status" value="1"/>
</dbReference>
<feature type="repeat" description="Solcar" evidence="9">
    <location>
        <begin position="58"/>
        <end position="148"/>
    </location>
</feature>
<keyword evidence="7" id="KW-1133">Transmembrane helix</keyword>
<keyword evidence="6" id="KW-0496">Mitochondrion</keyword>
<dbReference type="EMBL" id="WNWS01000093">
    <property type="protein sequence ID" value="KAE9981146.1"/>
    <property type="molecule type" value="Genomic_DNA"/>
</dbReference>
<evidence type="ECO:0000256" key="4">
    <source>
        <dbReference type="ARBA" id="ARBA00022692"/>
    </source>
</evidence>
<dbReference type="Gene3D" id="1.50.40.10">
    <property type="entry name" value="Mitochondrial carrier domain"/>
    <property type="match status" value="1"/>
</dbReference>
<evidence type="ECO:0000256" key="9">
    <source>
        <dbReference type="PROSITE-ProRule" id="PRU00282"/>
    </source>
</evidence>
<evidence type="ECO:0000256" key="6">
    <source>
        <dbReference type="ARBA" id="ARBA00022792"/>
    </source>
</evidence>
<keyword evidence="5" id="KW-0677">Repeat</keyword>
<dbReference type="EMBL" id="WNWR01000390">
    <property type="protein sequence ID" value="KAE9980316.1"/>
    <property type="molecule type" value="Genomic_DNA"/>
</dbReference>
<dbReference type="GO" id="GO:0015217">
    <property type="term" value="F:ADP transmembrane transporter activity"/>
    <property type="evidence" value="ECO:0007669"/>
    <property type="project" value="TreeGrafter"/>
</dbReference>
<dbReference type="AlphaFoldDB" id="A0A8H3Z690"/>
<dbReference type="InterPro" id="IPR018108">
    <property type="entry name" value="MCP_transmembrane"/>
</dbReference>
<dbReference type="GO" id="GO:0016020">
    <property type="term" value="C:membrane"/>
    <property type="evidence" value="ECO:0007669"/>
    <property type="project" value="UniProtKB-SubCell"/>
</dbReference>
<dbReference type="PANTHER" id="PTHR45939">
    <property type="entry name" value="PEROXISOMAL MEMBRANE PROTEIN PMP34-RELATED"/>
    <property type="match status" value="1"/>
</dbReference>
<sequence length="157" mass="17254">MPETVPGAGSGVQVHIRLIGSAKKSRAKSMVPTDVRRFRWAWSSQSSQLSSGSRTVMVILLDPGVLGMLSKAMATIITQPMFVAKIGLQSRPPPSRKGKPFTRIAEVISYILTNEGWRRLYKGLGPQLSRAILFQGNLIVELVLPPLLAYELEAKKK</sequence>
<dbReference type="InterPro" id="IPR052217">
    <property type="entry name" value="Mito/Peroxisomal_Carrier"/>
</dbReference>
<evidence type="ECO:0000256" key="3">
    <source>
        <dbReference type="ARBA" id="ARBA00022448"/>
    </source>
</evidence>